<protein>
    <recommendedName>
        <fullName evidence="4 11">3-oxoacyl-[acyl-carrier-protein] synthase 2</fullName>
        <ecNumber evidence="3 11">2.3.1.179</ecNumber>
    </recommendedName>
</protein>
<dbReference type="CDD" id="cd00834">
    <property type="entry name" value="KAS_I_II"/>
    <property type="match status" value="1"/>
</dbReference>
<keyword evidence="9 11" id="KW-0275">Fatty acid biosynthesis</keyword>
<dbReference type="InterPro" id="IPR014031">
    <property type="entry name" value="Ketoacyl_synth_C"/>
</dbReference>
<dbReference type="InterPro" id="IPR014030">
    <property type="entry name" value="Ketoacyl_synth_N"/>
</dbReference>
<dbReference type="SUPFAM" id="SSF53901">
    <property type="entry name" value="Thiolase-like"/>
    <property type="match status" value="2"/>
</dbReference>
<dbReference type="SMART" id="SM00825">
    <property type="entry name" value="PKS_KS"/>
    <property type="match status" value="1"/>
</dbReference>
<comment type="catalytic activity">
    <reaction evidence="11">
        <text>(9Z)-hexadecenoyl-[ACP] + malonyl-[ACP] + H(+) = 3-oxo-(11Z)-octadecenoyl-[ACP] + holo-[ACP] + CO2</text>
        <dbReference type="Rhea" id="RHEA:55040"/>
        <dbReference type="Rhea" id="RHEA-COMP:9623"/>
        <dbReference type="Rhea" id="RHEA-COMP:9685"/>
        <dbReference type="Rhea" id="RHEA-COMP:10800"/>
        <dbReference type="Rhea" id="RHEA-COMP:14074"/>
        <dbReference type="ChEBI" id="CHEBI:15378"/>
        <dbReference type="ChEBI" id="CHEBI:16526"/>
        <dbReference type="ChEBI" id="CHEBI:64479"/>
        <dbReference type="ChEBI" id="CHEBI:78449"/>
        <dbReference type="ChEBI" id="CHEBI:83989"/>
        <dbReference type="ChEBI" id="CHEBI:138538"/>
        <dbReference type="EC" id="2.3.1.179"/>
    </reaction>
</comment>
<evidence type="ECO:0000256" key="2">
    <source>
        <dbReference type="ARBA" id="ARBA00008467"/>
    </source>
</evidence>
<dbReference type="InterPro" id="IPR000794">
    <property type="entry name" value="Beta-ketoacyl_synthase"/>
</dbReference>
<evidence type="ECO:0000256" key="8">
    <source>
        <dbReference type="ARBA" id="ARBA00023098"/>
    </source>
</evidence>
<dbReference type="InterPro" id="IPR016039">
    <property type="entry name" value="Thiolase-like"/>
</dbReference>
<name>A0A5B9W175_9BACT</name>
<dbReference type="GO" id="GO:0030497">
    <property type="term" value="P:fatty acid elongation"/>
    <property type="evidence" value="ECO:0007669"/>
    <property type="project" value="UniProtKB-ARBA"/>
</dbReference>
<comment type="pathway">
    <text evidence="1 11">Lipid metabolism; fatty acid biosynthesis.</text>
</comment>
<dbReference type="NCBIfam" id="TIGR03150">
    <property type="entry name" value="fabF"/>
    <property type="match status" value="1"/>
</dbReference>
<feature type="domain" description="Ketosynthase family 3 (KS3)" evidence="14">
    <location>
        <begin position="1"/>
        <end position="429"/>
    </location>
</feature>
<dbReference type="UniPathway" id="UPA00094"/>
<dbReference type="InterPro" id="IPR020841">
    <property type="entry name" value="PKS_Beta-ketoAc_synthase_dom"/>
</dbReference>
<gene>
    <name evidence="15" type="primary">fabF_4</name>
    <name evidence="15" type="ORF">OJF2_25170</name>
</gene>
<dbReference type="KEGG" id="agv:OJF2_25170"/>
<dbReference type="OrthoDB" id="292158at2"/>
<reference evidence="15 16" key="1">
    <citation type="submission" date="2019-08" db="EMBL/GenBank/DDBJ databases">
        <title>Deep-cultivation of Planctomycetes and their phenomic and genomic characterization uncovers novel biology.</title>
        <authorList>
            <person name="Wiegand S."/>
            <person name="Jogler M."/>
            <person name="Boedeker C."/>
            <person name="Pinto D."/>
            <person name="Vollmers J."/>
            <person name="Rivas-Marin E."/>
            <person name="Kohn T."/>
            <person name="Peeters S.H."/>
            <person name="Heuer A."/>
            <person name="Rast P."/>
            <person name="Oberbeckmann S."/>
            <person name="Bunk B."/>
            <person name="Jeske O."/>
            <person name="Meyerdierks A."/>
            <person name="Storesund J.E."/>
            <person name="Kallscheuer N."/>
            <person name="Luecker S."/>
            <person name="Lage O.M."/>
            <person name="Pohl T."/>
            <person name="Merkel B.J."/>
            <person name="Hornburger P."/>
            <person name="Mueller R.-W."/>
            <person name="Bruemmer F."/>
            <person name="Labrenz M."/>
            <person name="Spormann A.M."/>
            <person name="Op den Camp H."/>
            <person name="Overmann J."/>
            <person name="Amann R."/>
            <person name="Jetten M.S.M."/>
            <person name="Mascher T."/>
            <person name="Medema M.H."/>
            <person name="Devos D.P."/>
            <person name="Kaster A.-K."/>
            <person name="Ovreas L."/>
            <person name="Rohde M."/>
            <person name="Galperin M.Y."/>
            <person name="Jogler C."/>
        </authorList>
    </citation>
    <scope>NUCLEOTIDE SEQUENCE [LARGE SCALE GENOMIC DNA]</scope>
    <source>
        <strain evidence="15 16">OJF2</strain>
    </source>
</reference>
<evidence type="ECO:0000256" key="11">
    <source>
        <dbReference type="PIRNR" id="PIRNR000447"/>
    </source>
</evidence>
<dbReference type="FunFam" id="3.40.47.10:FF:000018">
    <property type="entry name" value="3-oxoacyl-[acyl-carrier-protein] synthase 2"/>
    <property type="match status" value="1"/>
</dbReference>
<dbReference type="NCBIfam" id="NF005589">
    <property type="entry name" value="PRK07314.1"/>
    <property type="match status" value="1"/>
</dbReference>
<dbReference type="AlphaFoldDB" id="A0A5B9W175"/>
<comment type="catalytic activity">
    <reaction evidence="11">
        <text>a fatty acyl-[ACP] + malonyl-[ACP] + H(+) = a 3-oxoacyl-[ACP] + holo-[ACP] + CO2</text>
        <dbReference type="Rhea" id="RHEA:22836"/>
        <dbReference type="Rhea" id="RHEA-COMP:9623"/>
        <dbReference type="Rhea" id="RHEA-COMP:9685"/>
        <dbReference type="Rhea" id="RHEA-COMP:9916"/>
        <dbReference type="Rhea" id="RHEA-COMP:14125"/>
        <dbReference type="ChEBI" id="CHEBI:15378"/>
        <dbReference type="ChEBI" id="CHEBI:16526"/>
        <dbReference type="ChEBI" id="CHEBI:64479"/>
        <dbReference type="ChEBI" id="CHEBI:78449"/>
        <dbReference type="ChEBI" id="CHEBI:78776"/>
        <dbReference type="ChEBI" id="CHEBI:138651"/>
    </reaction>
</comment>
<comment type="similarity">
    <text evidence="2 11 13">Belongs to the thiolase-like superfamily. Beta-ketoacyl-ACP synthases family.</text>
</comment>
<keyword evidence="6 11" id="KW-0808">Transferase</keyword>
<dbReference type="PANTHER" id="PTHR11712">
    <property type="entry name" value="POLYKETIDE SYNTHASE-RELATED"/>
    <property type="match status" value="1"/>
</dbReference>
<dbReference type="Pfam" id="PF02801">
    <property type="entry name" value="Ketoacyl-synt_C"/>
    <property type="match status" value="1"/>
</dbReference>
<feature type="active site" description="For beta-ketoacyl synthase activity" evidence="12">
    <location>
        <position position="182"/>
    </location>
</feature>
<evidence type="ECO:0000256" key="5">
    <source>
        <dbReference type="ARBA" id="ARBA00022516"/>
    </source>
</evidence>
<dbReference type="EC" id="2.3.1.179" evidence="3 11"/>
<dbReference type="InterPro" id="IPR017568">
    <property type="entry name" value="3-oxoacyl-ACP_synth-2"/>
</dbReference>
<dbReference type="EMBL" id="CP042997">
    <property type="protein sequence ID" value="QEH33984.1"/>
    <property type="molecule type" value="Genomic_DNA"/>
</dbReference>
<accession>A0A5B9W175</accession>
<dbReference type="GO" id="GO:0005829">
    <property type="term" value="C:cytosol"/>
    <property type="evidence" value="ECO:0007669"/>
    <property type="project" value="TreeGrafter"/>
</dbReference>
<evidence type="ECO:0000256" key="6">
    <source>
        <dbReference type="ARBA" id="ARBA00022679"/>
    </source>
</evidence>
<evidence type="ECO:0000256" key="13">
    <source>
        <dbReference type="RuleBase" id="RU003694"/>
    </source>
</evidence>
<proteinExistence type="inferred from homology"/>
<dbReference type="Proteomes" id="UP000324233">
    <property type="component" value="Chromosome"/>
</dbReference>
<evidence type="ECO:0000313" key="15">
    <source>
        <dbReference type="EMBL" id="QEH33984.1"/>
    </source>
</evidence>
<evidence type="ECO:0000313" key="16">
    <source>
        <dbReference type="Proteomes" id="UP000324233"/>
    </source>
</evidence>
<evidence type="ECO:0000259" key="14">
    <source>
        <dbReference type="PROSITE" id="PS52004"/>
    </source>
</evidence>
<keyword evidence="7" id="KW-0276">Fatty acid metabolism</keyword>
<evidence type="ECO:0000256" key="7">
    <source>
        <dbReference type="ARBA" id="ARBA00022832"/>
    </source>
</evidence>
<comment type="function">
    <text evidence="11">Involved in the type II fatty acid elongation cycle. Catalyzes the elongation of a wide range of acyl-ACP by the addition of two carbons from malonyl-ACP to an acyl acceptor. Can efficiently catalyze the conversion of palmitoleoyl-ACP (cis-hexadec-9-enoyl-ACP) to cis-vaccenoyl-ACP (cis-octadec-11-enoyl-ACP), an essential step in the thermal regulation of fatty acid composition.</text>
</comment>
<evidence type="ECO:0000256" key="12">
    <source>
        <dbReference type="PIRSR" id="PIRSR000447-1"/>
    </source>
</evidence>
<dbReference type="GO" id="GO:0004315">
    <property type="term" value="F:3-oxoacyl-[acyl-carrier-protein] synthase activity"/>
    <property type="evidence" value="ECO:0007669"/>
    <property type="project" value="UniProtKB-UniRule"/>
</dbReference>
<keyword evidence="5 11" id="KW-0444">Lipid biosynthesis</keyword>
<keyword evidence="10 11" id="KW-0012">Acyltransferase</keyword>
<evidence type="ECO:0000256" key="10">
    <source>
        <dbReference type="ARBA" id="ARBA00023315"/>
    </source>
</evidence>
<evidence type="ECO:0000256" key="1">
    <source>
        <dbReference type="ARBA" id="ARBA00005194"/>
    </source>
</evidence>
<sequence length="432" mass="46455">MRRVVVTGMGMVTPVGRDMESTWSALLEGKSGVGPITHFDASTFATRIAAEVKDFSLASYRPDGDRWNNHSRNTKFAIAAAQMALDDSGILGGSPALDHDRFGVYLGAGEGQQDFPRFVRLVNKATHAEAKGMKVHTSDFTRLGLHELHPLAEAEQEPGTPAAHLANLFGARGVNSNCLTACAASSQALGEAFEMIRADCADVILSGGTHSMIHPFGLTGFILLTALSTRNDEPTRASRPFDRDRDGFILGEGAGMLVLEELEHARARGARIYGEVVGYGSTADAFRITDSHEDGRGAIACLREALDVAGLTPEDIDYINAHGTSTSVNDRIETLAIKKVFGDQAYKVPISSTKSMMGHLIAAAGSVEAIVCLLTIRDGILPPTMNLDHPDSDCDLDYIPHEARRKHVDVALSNSFGFGGQNITLILRRFHD</sequence>
<dbReference type="PANTHER" id="PTHR11712:SF336">
    <property type="entry name" value="3-OXOACYL-[ACYL-CARRIER-PROTEIN] SYNTHASE, MITOCHONDRIAL"/>
    <property type="match status" value="1"/>
</dbReference>
<dbReference type="FunFam" id="3.40.47.10:FF:000029">
    <property type="entry name" value="3-oxoacyl-[acyl-carrier-protein] synthase 1"/>
    <property type="match status" value="1"/>
</dbReference>
<dbReference type="Pfam" id="PF00109">
    <property type="entry name" value="ketoacyl-synt"/>
    <property type="match status" value="1"/>
</dbReference>
<keyword evidence="16" id="KW-1185">Reference proteome</keyword>
<evidence type="ECO:0000256" key="4">
    <source>
        <dbReference type="ARBA" id="ARBA00014657"/>
    </source>
</evidence>
<keyword evidence="8" id="KW-0443">Lipid metabolism</keyword>
<evidence type="ECO:0000256" key="9">
    <source>
        <dbReference type="ARBA" id="ARBA00023160"/>
    </source>
</evidence>
<evidence type="ECO:0000256" key="3">
    <source>
        <dbReference type="ARBA" id="ARBA00012356"/>
    </source>
</evidence>
<organism evidence="15 16">
    <name type="scientific">Aquisphaera giovannonii</name>
    <dbReference type="NCBI Taxonomy" id="406548"/>
    <lineage>
        <taxon>Bacteria</taxon>
        <taxon>Pseudomonadati</taxon>
        <taxon>Planctomycetota</taxon>
        <taxon>Planctomycetia</taxon>
        <taxon>Isosphaerales</taxon>
        <taxon>Isosphaeraceae</taxon>
        <taxon>Aquisphaera</taxon>
    </lineage>
</organism>
<dbReference type="Gene3D" id="3.40.47.10">
    <property type="match status" value="1"/>
</dbReference>
<dbReference type="RefSeq" id="WP_148593973.1">
    <property type="nucleotide sequence ID" value="NZ_CP042997.1"/>
</dbReference>
<dbReference type="PIRSF" id="PIRSF000447">
    <property type="entry name" value="KAS_II"/>
    <property type="match status" value="1"/>
</dbReference>
<dbReference type="PROSITE" id="PS52004">
    <property type="entry name" value="KS3_2"/>
    <property type="match status" value="1"/>
</dbReference>